<dbReference type="Pfam" id="PF06013">
    <property type="entry name" value="WXG100"/>
    <property type="match status" value="1"/>
</dbReference>
<dbReference type="Gene3D" id="1.10.287.1060">
    <property type="entry name" value="ESAT-6-like"/>
    <property type="match status" value="1"/>
</dbReference>
<reference evidence="2" key="1">
    <citation type="journal article" date="2019" name="Int. J. Syst. Evol. Microbiol.">
        <title>The Global Catalogue of Microorganisms (GCM) 10K type strain sequencing project: providing services to taxonomists for standard genome sequencing and annotation.</title>
        <authorList>
            <consortium name="The Broad Institute Genomics Platform"/>
            <consortium name="The Broad Institute Genome Sequencing Center for Infectious Disease"/>
            <person name="Wu L."/>
            <person name="Ma J."/>
        </authorList>
    </citation>
    <scope>NUCLEOTIDE SEQUENCE [LARGE SCALE GENOMIC DNA]</scope>
    <source>
        <strain evidence="2">JCM 30846</strain>
    </source>
</reference>
<dbReference type="EMBL" id="BAABEP010000086">
    <property type="protein sequence ID" value="GAA3760162.1"/>
    <property type="molecule type" value="Genomic_DNA"/>
</dbReference>
<evidence type="ECO:0000313" key="2">
    <source>
        <dbReference type="Proteomes" id="UP001499884"/>
    </source>
</evidence>
<dbReference type="Proteomes" id="UP001499884">
    <property type="component" value="Unassembled WGS sequence"/>
</dbReference>
<dbReference type="InterPro" id="IPR036689">
    <property type="entry name" value="ESAT-6-like_sf"/>
</dbReference>
<dbReference type="InterPro" id="IPR010310">
    <property type="entry name" value="T7SS_ESAT-6-like"/>
</dbReference>
<sequence>MTTYTVQMEQVDFIVGEMQSITQRIAQTLQQLDDQSKNDLAQWQSDARDTYYDAKAKWDAAAAEMQTMATQATQQLGTINEAYGQGERNGVSLWQG</sequence>
<accession>A0ABP7GCI6</accession>
<evidence type="ECO:0008006" key="3">
    <source>
        <dbReference type="Google" id="ProtNLM"/>
    </source>
</evidence>
<evidence type="ECO:0000313" key="1">
    <source>
        <dbReference type="EMBL" id="GAA3760162.1"/>
    </source>
</evidence>
<dbReference type="SUPFAM" id="SSF140453">
    <property type="entry name" value="EsxAB dimer-like"/>
    <property type="match status" value="1"/>
</dbReference>
<dbReference type="RefSeq" id="WP_345655236.1">
    <property type="nucleotide sequence ID" value="NZ_BAABEP010000086.1"/>
</dbReference>
<name>A0ABP7GCI6_9ACTN</name>
<protein>
    <recommendedName>
        <fullName evidence="3">ESAT-6-like protein</fullName>
    </recommendedName>
</protein>
<proteinExistence type="predicted"/>
<comment type="caution">
    <text evidence="1">The sequence shown here is derived from an EMBL/GenBank/DDBJ whole genome shotgun (WGS) entry which is preliminary data.</text>
</comment>
<organism evidence="1 2">
    <name type="scientific">Streptomyces tremellae</name>
    <dbReference type="NCBI Taxonomy" id="1124239"/>
    <lineage>
        <taxon>Bacteria</taxon>
        <taxon>Bacillati</taxon>
        <taxon>Actinomycetota</taxon>
        <taxon>Actinomycetes</taxon>
        <taxon>Kitasatosporales</taxon>
        <taxon>Streptomycetaceae</taxon>
        <taxon>Streptomyces</taxon>
    </lineage>
</organism>
<gene>
    <name evidence="1" type="ORF">GCM10023082_63110</name>
</gene>
<keyword evidence="2" id="KW-1185">Reference proteome</keyword>